<feature type="compositionally biased region" description="Basic and acidic residues" evidence="1">
    <location>
        <begin position="1576"/>
        <end position="1585"/>
    </location>
</feature>
<dbReference type="CDD" id="cd00160">
    <property type="entry name" value="RhoGEF"/>
    <property type="match status" value="1"/>
</dbReference>
<feature type="compositionally biased region" description="Basic and acidic residues" evidence="1">
    <location>
        <begin position="383"/>
        <end position="399"/>
    </location>
</feature>
<evidence type="ECO:0000313" key="3">
    <source>
        <dbReference type="EMBL" id="KAF2671479.1"/>
    </source>
</evidence>
<dbReference type="Proteomes" id="UP000799302">
    <property type="component" value="Unassembled WGS sequence"/>
</dbReference>
<dbReference type="InterPro" id="IPR027267">
    <property type="entry name" value="AH/BAR_dom_sf"/>
</dbReference>
<dbReference type="SUPFAM" id="SSF103657">
    <property type="entry name" value="BAR/IMD domain-like"/>
    <property type="match status" value="1"/>
</dbReference>
<organism evidence="3 4">
    <name type="scientific">Microthyrium microscopicum</name>
    <dbReference type="NCBI Taxonomy" id="703497"/>
    <lineage>
        <taxon>Eukaryota</taxon>
        <taxon>Fungi</taxon>
        <taxon>Dikarya</taxon>
        <taxon>Ascomycota</taxon>
        <taxon>Pezizomycotina</taxon>
        <taxon>Dothideomycetes</taxon>
        <taxon>Dothideomycetes incertae sedis</taxon>
        <taxon>Microthyriales</taxon>
        <taxon>Microthyriaceae</taxon>
        <taxon>Microthyrium</taxon>
    </lineage>
</organism>
<reference evidence="3" key="1">
    <citation type="journal article" date="2020" name="Stud. Mycol.">
        <title>101 Dothideomycetes genomes: a test case for predicting lifestyles and emergence of pathogens.</title>
        <authorList>
            <person name="Haridas S."/>
            <person name="Albert R."/>
            <person name="Binder M."/>
            <person name="Bloem J."/>
            <person name="Labutti K."/>
            <person name="Salamov A."/>
            <person name="Andreopoulos B."/>
            <person name="Baker S."/>
            <person name="Barry K."/>
            <person name="Bills G."/>
            <person name="Bluhm B."/>
            <person name="Cannon C."/>
            <person name="Castanera R."/>
            <person name="Culley D."/>
            <person name="Daum C."/>
            <person name="Ezra D."/>
            <person name="Gonzalez J."/>
            <person name="Henrissat B."/>
            <person name="Kuo A."/>
            <person name="Liang C."/>
            <person name="Lipzen A."/>
            <person name="Lutzoni F."/>
            <person name="Magnuson J."/>
            <person name="Mondo S."/>
            <person name="Nolan M."/>
            <person name="Ohm R."/>
            <person name="Pangilinan J."/>
            <person name="Park H.-J."/>
            <person name="Ramirez L."/>
            <person name="Alfaro M."/>
            <person name="Sun H."/>
            <person name="Tritt A."/>
            <person name="Yoshinaga Y."/>
            <person name="Zwiers L.-H."/>
            <person name="Turgeon B."/>
            <person name="Goodwin S."/>
            <person name="Spatafora J."/>
            <person name="Crous P."/>
            <person name="Grigoriev I."/>
        </authorList>
    </citation>
    <scope>NUCLEOTIDE SEQUENCE</scope>
    <source>
        <strain evidence="3">CBS 115976</strain>
    </source>
</reference>
<feature type="compositionally biased region" description="Basic and acidic residues" evidence="1">
    <location>
        <begin position="139"/>
        <end position="150"/>
    </location>
</feature>
<feature type="compositionally biased region" description="Polar residues" evidence="1">
    <location>
        <begin position="477"/>
        <end position="491"/>
    </location>
</feature>
<feature type="compositionally biased region" description="Low complexity" evidence="1">
    <location>
        <begin position="229"/>
        <end position="249"/>
    </location>
</feature>
<feature type="compositionally biased region" description="Polar residues" evidence="1">
    <location>
        <begin position="868"/>
        <end position="881"/>
    </location>
</feature>
<feature type="domain" description="DH" evidence="2">
    <location>
        <begin position="897"/>
        <end position="1125"/>
    </location>
</feature>
<dbReference type="InterPro" id="IPR000219">
    <property type="entry name" value="DH_dom"/>
</dbReference>
<feature type="region of interest" description="Disordered" evidence="1">
    <location>
        <begin position="1154"/>
        <end position="1179"/>
    </location>
</feature>
<dbReference type="PROSITE" id="PS50010">
    <property type="entry name" value="DH_2"/>
    <property type="match status" value="1"/>
</dbReference>
<feature type="region of interest" description="Disordered" evidence="1">
    <location>
        <begin position="782"/>
        <end position="891"/>
    </location>
</feature>
<feature type="compositionally biased region" description="Polar residues" evidence="1">
    <location>
        <begin position="1156"/>
        <end position="1171"/>
    </location>
</feature>
<dbReference type="PANTHER" id="PTHR22834:SF20">
    <property type="entry name" value="SH3 DOMAIN-CONTAINING PROTEIN"/>
    <property type="match status" value="1"/>
</dbReference>
<evidence type="ECO:0000256" key="1">
    <source>
        <dbReference type="SAM" id="MobiDB-lite"/>
    </source>
</evidence>
<dbReference type="GO" id="GO:0005085">
    <property type="term" value="F:guanyl-nucleotide exchange factor activity"/>
    <property type="evidence" value="ECO:0007669"/>
    <property type="project" value="InterPro"/>
</dbReference>
<feature type="compositionally biased region" description="Low complexity" evidence="1">
    <location>
        <begin position="151"/>
        <end position="170"/>
    </location>
</feature>
<name>A0A6A6UGT8_9PEZI</name>
<feature type="compositionally biased region" description="Low complexity" evidence="1">
    <location>
        <begin position="23"/>
        <end position="39"/>
    </location>
</feature>
<feature type="compositionally biased region" description="Basic and acidic residues" evidence="1">
    <location>
        <begin position="452"/>
        <end position="470"/>
    </location>
</feature>
<feature type="region of interest" description="Disordered" evidence="1">
    <location>
        <begin position="1576"/>
        <end position="1602"/>
    </location>
</feature>
<feature type="compositionally biased region" description="Polar residues" evidence="1">
    <location>
        <begin position="687"/>
        <end position="696"/>
    </location>
</feature>
<dbReference type="SUPFAM" id="SSF48065">
    <property type="entry name" value="DBL homology domain (DH-domain)"/>
    <property type="match status" value="1"/>
</dbReference>
<proteinExistence type="predicted"/>
<accession>A0A6A6UGT8</accession>
<feature type="compositionally biased region" description="Polar residues" evidence="1">
    <location>
        <begin position="1455"/>
        <end position="1467"/>
    </location>
</feature>
<feature type="region of interest" description="Disordered" evidence="1">
    <location>
        <begin position="1518"/>
        <end position="1555"/>
    </location>
</feature>
<dbReference type="PANTHER" id="PTHR22834">
    <property type="entry name" value="NUCLEAR FUSION PROTEIN FUS2"/>
    <property type="match status" value="1"/>
</dbReference>
<keyword evidence="4" id="KW-1185">Reference proteome</keyword>
<evidence type="ECO:0000259" key="2">
    <source>
        <dbReference type="PROSITE" id="PS50010"/>
    </source>
</evidence>
<sequence length="1750" mass="196176">MAAMDLDPENFPLGSPFEYHQQPTPTTSHSRTRSNSSNHALFSAPPHQPNSSLDVDLNDPDAFYRPYSGQSTNLPDIFIQSEDQQVMPPKRKPPIVNGTTSKPASNPPTLPRTTYRSASGPAASVRTQKDNAISTGLGIKERMKLLEQKAHSGASRPASSSKPPSSRSPRTLSKDRAPLRNGPTYSSPRKRERTGSAKQPLFGEVVDEDSGAGYGIPTLNKARSNLETSLSQSAGSSRSPSSSHNRSSSDGTEIEVDGTSATPSPPPSRIPVPRSRRASDLGPHGQSLRSPAANHASPRSDRTPRARTPVTLTSHRYSPKRRVEANQTLTAVIKEPMPKLSPPLRSSRTRQSATTTSTAASRARMNDRFTKTATIDKSVSRNAPKDFVRVDITSRREQVSNKLSKTYLDRPKIDTSKSMTSDPSPESPSFPGAFPPSPTLSEEDANAGASYDDYHQDEQPHLSKEQEHIESAANVPIATNQVSSPHKTVSQEPPEIRTSMEGPKINGTLFSQVLTMRDDSPVSPETKLPDDLLSEKDDGETVHFVMHDTPQLPHENFVAPEQSPIPELPEDDFDFPGGRHSIYPDDSISVVGQQRMRSQQETIPPVPELPKLNTENLRTIDSAARSEINRVLEQYQKGNVTPEMVQEFREQVEQLTPNMAQHVNWDSPHATTEFFQKVLGEDESGRPLSSTASRSGRGQKGSRPVSIKNDLRDDHEYRGTAIIFTNDSATSGVTSSNATTRPATADKTIFIPHVHDDRFSNDFPLPSPLARSFSINHPVEPSQGLRLTIDNNLPSRNSTSISPVAPEHPPPPPPPVPRPELTKIETEPLIRKQTWGLPPSPAPRGRLRQGTMETEASTNRDSRASRPSIGTSSPAPRQSSDADAPEQVTKADQDLKTRWNILKELVDTEHKYYYDMTILVDIFMATVPSVSSLNPDDRRIIFGNAEKVREISSRFLEALKKAVHAVYQIPQENRFHMKRTSTETSNTRESYLTNSTAGSMPNKDIHSIQDRKTNVGHLFLQFAEDMHKVYRTYMINHPSSNKKLIAFKNDPQVALWLEECVLTSKDITDVWSLDSMTIKPTQRYLKYHLLLKQLIDHTPPDHPDYEDLTKSFELYTKNSENINAEAKKREFTEGMLQKHHQKDSTRGFNIKKLMKSRNTGPGQPQQRHNSSSGGGAYTPQFSADDDSYEAIRQKFGGHFFQLQIVMRDFEKYLEDADIHLQRILRWSVSVQASYRCDPTSRFTEVESRIHEFSELVTSIKTHAFPEHSAAVQKYVIDPVRKLWKLHDNPQHLMGRHRKLKTSFTRYQALKDKKDKVNEKLQEDAENWMTINDVLTSELPELYRLTKETVHACLKNFLEIQCRWESMWIEKLKQFVGDYDATLFFESDMGLFFNAIIKEYRQDAEEVKTHLLTMQFCQPNGPDFENLSLHGRFPPPEGYDSSPSSSTHRPSYSSTKRTGTGLTVQSVRGSVEHAARSTPNLNLGTPQTGDTSLHRLSDHQPGFALSPNFGNEYPGLYSAPTSGGPTTPVHAASHRTPHMHDQPSSSHPHGRPQYHQDWSETPAEIHIPPGFNEHEQRRAHYGREPSRGPTTSGRHHTRQNSSVNNFTPAVVSTTLRDHNPDGRYSGIFQSALPADINDDDQAFHLQSRPSLDYDVAEAHDYQRHSRSMREDPVDRPGSPRVLFVVASLFEFHIDSNRREAGFPYLKYVAGEVFDIVGQKGELWLARNQDDSNGTLGWIWEKHFALLPNDGN</sequence>
<dbReference type="GO" id="GO:0031991">
    <property type="term" value="P:regulation of actomyosin contractile ring contraction"/>
    <property type="evidence" value="ECO:0007669"/>
    <property type="project" value="TreeGrafter"/>
</dbReference>
<evidence type="ECO:0000313" key="4">
    <source>
        <dbReference type="Proteomes" id="UP000799302"/>
    </source>
</evidence>
<feature type="region of interest" description="Disordered" evidence="1">
    <location>
        <begin position="1424"/>
        <end position="1492"/>
    </location>
</feature>
<gene>
    <name evidence="3" type="ORF">BT63DRAFT_218385</name>
</gene>
<dbReference type="InterPro" id="IPR051492">
    <property type="entry name" value="Dynamin-Rho_GEF"/>
</dbReference>
<feature type="compositionally biased region" description="Pro residues" evidence="1">
    <location>
        <begin position="806"/>
        <end position="818"/>
    </location>
</feature>
<dbReference type="OrthoDB" id="10256089at2759"/>
<protein>
    <recommendedName>
        <fullName evidence="2">DH domain-containing protein</fullName>
    </recommendedName>
</protein>
<dbReference type="GO" id="GO:0005737">
    <property type="term" value="C:cytoplasm"/>
    <property type="evidence" value="ECO:0007669"/>
    <property type="project" value="TreeGrafter"/>
</dbReference>
<feature type="region of interest" description="Disordered" evidence="1">
    <location>
        <begin position="1"/>
        <end position="505"/>
    </location>
</feature>
<dbReference type="SMART" id="SM00325">
    <property type="entry name" value="RhoGEF"/>
    <property type="match status" value="1"/>
</dbReference>
<dbReference type="Pfam" id="PF00621">
    <property type="entry name" value="RhoGEF"/>
    <property type="match status" value="1"/>
</dbReference>
<feature type="region of interest" description="Disordered" evidence="1">
    <location>
        <begin position="681"/>
        <end position="712"/>
    </location>
</feature>
<dbReference type="Gene3D" id="1.20.900.10">
    <property type="entry name" value="Dbl homology (DH) domain"/>
    <property type="match status" value="1"/>
</dbReference>
<feature type="compositionally biased region" description="Pro residues" evidence="1">
    <location>
        <begin position="425"/>
        <end position="438"/>
    </location>
</feature>
<dbReference type="Gene3D" id="1.20.1270.60">
    <property type="entry name" value="Arfaptin homology (AH) domain/BAR domain"/>
    <property type="match status" value="1"/>
</dbReference>
<feature type="compositionally biased region" description="Basic and acidic residues" evidence="1">
    <location>
        <begin position="820"/>
        <end position="830"/>
    </location>
</feature>
<feature type="compositionally biased region" description="Polar residues" evidence="1">
    <location>
        <begin position="1476"/>
        <end position="1490"/>
    </location>
</feature>
<dbReference type="GO" id="GO:0032955">
    <property type="term" value="P:regulation of division septum assembly"/>
    <property type="evidence" value="ECO:0007669"/>
    <property type="project" value="TreeGrafter"/>
</dbReference>
<feature type="compositionally biased region" description="Polar residues" evidence="1">
    <location>
        <begin position="371"/>
        <end position="381"/>
    </location>
</feature>
<feature type="compositionally biased region" description="Polar residues" evidence="1">
    <location>
        <begin position="789"/>
        <end position="802"/>
    </location>
</feature>
<feature type="compositionally biased region" description="Low complexity" evidence="1">
    <location>
        <begin position="345"/>
        <end position="363"/>
    </location>
</feature>
<dbReference type="EMBL" id="MU004233">
    <property type="protein sequence ID" value="KAF2671479.1"/>
    <property type="molecule type" value="Genomic_DNA"/>
</dbReference>
<feature type="compositionally biased region" description="Low complexity" evidence="1">
    <location>
        <begin position="1440"/>
        <end position="1454"/>
    </location>
</feature>
<dbReference type="InterPro" id="IPR035899">
    <property type="entry name" value="DBL_dom_sf"/>
</dbReference>